<accession>A0ABR9AVH1</accession>
<organism evidence="5 6">
    <name type="scientific">Paenibacillus arenosi</name>
    <dbReference type="NCBI Taxonomy" id="2774142"/>
    <lineage>
        <taxon>Bacteria</taxon>
        <taxon>Bacillati</taxon>
        <taxon>Bacillota</taxon>
        <taxon>Bacilli</taxon>
        <taxon>Bacillales</taxon>
        <taxon>Paenibacillaceae</taxon>
        <taxon>Paenibacillus</taxon>
    </lineage>
</organism>
<gene>
    <name evidence="5" type="ORF">IFO66_01350</name>
</gene>
<feature type="domain" description="EamA" evidence="4">
    <location>
        <begin position="1"/>
        <end position="128"/>
    </location>
</feature>
<dbReference type="Gene3D" id="1.10.3730.20">
    <property type="match status" value="1"/>
</dbReference>
<comment type="similarity">
    <text evidence="2">Belongs to the EamA transporter family.</text>
</comment>
<dbReference type="EMBL" id="JACYTN010000001">
    <property type="protein sequence ID" value="MBD8496941.1"/>
    <property type="molecule type" value="Genomic_DNA"/>
</dbReference>
<keyword evidence="6" id="KW-1185">Reference proteome</keyword>
<proteinExistence type="inferred from homology"/>
<sequence length="221" mass="24297">MIIAMSIFGSVGFFSVQTGIPALELVFVRCICATMFLSLAWYVTGSYKSEQWKSKEVLQILFCGLFLVLNWVFLFKSFELTSITIGITIYHLAPVIVLIAGSIFFKEKLTMFALLSVVTCFVGTVLIVGVDASISWTELMSSGLLWAFLAAVCYAFMMMLGKGVQVMSSYTVTFLQTALGIVILLPFVNFTEFGAGIVLIFVGMVLAVRKPATEHSLPEKV</sequence>
<feature type="transmembrane region" description="Helical" evidence="3">
    <location>
        <begin position="80"/>
        <end position="105"/>
    </location>
</feature>
<feature type="transmembrane region" description="Helical" evidence="3">
    <location>
        <begin position="20"/>
        <end position="44"/>
    </location>
</feature>
<evidence type="ECO:0000256" key="2">
    <source>
        <dbReference type="ARBA" id="ARBA00007362"/>
    </source>
</evidence>
<keyword evidence="3" id="KW-0812">Transmembrane</keyword>
<keyword evidence="3" id="KW-0472">Membrane</keyword>
<dbReference type="PANTHER" id="PTHR22911">
    <property type="entry name" value="ACYL-MALONYL CONDENSING ENZYME-RELATED"/>
    <property type="match status" value="1"/>
</dbReference>
<feature type="transmembrane region" description="Helical" evidence="3">
    <location>
        <begin position="143"/>
        <end position="160"/>
    </location>
</feature>
<evidence type="ECO:0000256" key="1">
    <source>
        <dbReference type="ARBA" id="ARBA00004127"/>
    </source>
</evidence>
<dbReference type="InterPro" id="IPR037185">
    <property type="entry name" value="EmrE-like"/>
</dbReference>
<keyword evidence="3" id="KW-1133">Transmembrane helix</keyword>
<reference evidence="5 6" key="1">
    <citation type="submission" date="2020-09" db="EMBL/GenBank/DDBJ databases">
        <title>Paenibacillus sp. CAU 1523 isolated from sand of Haeundae Beach.</title>
        <authorList>
            <person name="Kim W."/>
        </authorList>
    </citation>
    <scope>NUCLEOTIDE SEQUENCE [LARGE SCALE GENOMIC DNA]</scope>
    <source>
        <strain evidence="5 6">CAU 1523</strain>
    </source>
</reference>
<feature type="transmembrane region" description="Helical" evidence="3">
    <location>
        <begin position="56"/>
        <end position="74"/>
    </location>
</feature>
<evidence type="ECO:0000313" key="5">
    <source>
        <dbReference type="EMBL" id="MBD8496941.1"/>
    </source>
</evidence>
<dbReference type="InterPro" id="IPR000620">
    <property type="entry name" value="EamA_dom"/>
</dbReference>
<evidence type="ECO:0000313" key="6">
    <source>
        <dbReference type="Proteomes" id="UP000634529"/>
    </source>
</evidence>
<evidence type="ECO:0000259" key="4">
    <source>
        <dbReference type="Pfam" id="PF00892"/>
    </source>
</evidence>
<feature type="transmembrane region" description="Helical" evidence="3">
    <location>
        <begin position="112"/>
        <end position="137"/>
    </location>
</feature>
<dbReference type="Proteomes" id="UP000634529">
    <property type="component" value="Unassembled WGS sequence"/>
</dbReference>
<dbReference type="Pfam" id="PF00892">
    <property type="entry name" value="EamA"/>
    <property type="match status" value="1"/>
</dbReference>
<dbReference type="SUPFAM" id="SSF103481">
    <property type="entry name" value="Multidrug resistance efflux transporter EmrE"/>
    <property type="match status" value="1"/>
</dbReference>
<evidence type="ECO:0000256" key="3">
    <source>
        <dbReference type="SAM" id="Phobius"/>
    </source>
</evidence>
<protein>
    <submittedName>
        <fullName evidence="5">DMT family transporter</fullName>
    </submittedName>
</protein>
<name>A0ABR9AVH1_9BACL</name>
<dbReference type="PANTHER" id="PTHR22911:SF102">
    <property type="entry name" value="MEMBRANE PROTEIN"/>
    <property type="match status" value="1"/>
</dbReference>
<comment type="subcellular location">
    <subcellularLocation>
        <location evidence="1">Endomembrane system</location>
        <topology evidence="1">Multi-pass membrane protein</topology>
    </subcellularLocation>
</comment>
<comment type="caution">
    <text evidence="5">The sequence shown here is derived from an EMBL/GenBank/DDBJ whole genome shotgun (WGS) entry which is preliminary data.</text>
</comment>